<sequence>MIDSTTEAVVFPYGRLVITNVLLSSFFIEARTFTDPPRSPSLYFSTSIYPPVWKSGNRLNFFPCRYATDASHSSLKLCGKILEVRPTAIPSVPCASSSGNLAGSVTGSLFRPSYDGFHSVVLALKRTSRANFVKRASIYLGAAAPSPVCTFPQLP</sequence>
<reference evidence="1" key="1">
    <citation type="submission" date="2019-08" db="EMBL/GenBank/DDBJ databases">
        <authorList>
            <person name="Kucharzyk K."/>
            <person name="Murdoch R.W."/>
            <person name="Higgins S."/>
            <person name="Loffler F."/>
        </authorList>
    </citation>
    <scope>NUCLEOTIDE SEQUENCE</scope>
</reference>
<comment type="caution">
    <text evidence="1">The sequence shown here is derived from an EMBL/GenBank/DDBJ whole genome shotgun (WGS) entry which is preliminary data.</text>
</comment>
<organism evidence="1">
    <name type="scientific">bioreactor metagenome</name>
    <dbReference type="NCBI Taxonomy" id="1076179"/>
    <lineage>
        <taxon>unclassified sequences</taxon>
        <taxon>metagenomes</taxon>
        <taxon>ecological metagenomes</taxon>
    </lineage>
</organism>
<proteinExistence type="predicted"/>
<accession>A0A645A1G6</accession>
<evidence type="ECO:0000313" key="1">
    <source>
        <dbReference type="EMBL" id="MPM47039.1"/>
    </source>
</evidence>
<gene>
    <name evidence="1" type="ORF">SDC9_93747</name>
</gene>
<dbReference type="AlphaFoldDB" id="A0A645A1G6"/>
<name>A0A645A1G6_9ZZZZ</name>
<dbReference type="EMBL" id="VSSQ01011519">
    <property type="protein sequence ID" value="MPM47039.1"/>
    <property type="molecule type" value="Genomic_DNA"/>
</dbReference>
<protein>
    <submittedName>
        <fullName evidence="1">Uncharacterized protein</fullName>
    </submittedName>
</protein>